<comment type="similarity">
    <text evidence="11 14">Belongs to the fluoride channel Fluc/FEX (TC 1.A.43) family.</text>
</comment>
<sequence>MLINYLMVGLGASFGVLARVMLSNEIKRRWTRVFPLATFIVNLSGAFALGLLNGVGVSPTLSLLLGTGFMGAYTTFSTFNVENVELRRRKHYWSLFCYTGGSYVFGLCAVYAGILIGNVVQRG</sequence>
<dbReference type="EMBL" id="FOOY01000011">
    <property type="protein sequence ID" value="SFG47315.1"/>
    <property type="molecule type" value="Genomic_DNA"/>
</dbReference>
<evidence type="ECO:0000256" key="9">
    <source>
        <dbReference type="ARBA" id="ARBA00023136"/>
    </source>
</evidence>
<dbReference type="STRING" id="269670.SAMN02982927_01813"/>
<evidence type="ECO:0000256" key="10">
    <source>
        <dbReference type="ARBA" id="ARBA00023303"/>
    </source>
</evidence>
<dbReference type="PANTHER" id="PTHR28259:SF16">
    <property type="entry name" value="FLUORIDE-SPECIFIC ION CHANNEL FLUC 2"/>
    <property type="match status" value="1"/>
</dbReference>
<keyword evidence="5 14" id="KW-0479">Metal-binding</keyword>
<dbReference type="HAMAP" id="MF_00454">
    <property type="entry name" value="FluC"/>
    <property type="match status" value="1"/>
</dbReference>
<evidence type="ECO:0000256" key="4">
    <source>
        <dbReference type="ARBA" id="ARBA00022692"/>
    </source>
</evidence>
<evidence type="ECO:0000256" key="3">
    <source>
        <dbReference type="ARBA" id="ARBA00022475"/>
    </source>
</evidence>
<feature type="transmembrane region" description="Helical" evidence="14">
    <location>
        <begin position="61"/>
        <end position="81"/>
    </location>
</feature>
<keyword evidence="7 14" id="KW-0915">Sodium</keyword>
<dbReference type="PANTHER" id="PTHR28259">
    <property type="entry name" value="FLUORIDE EXPORT PROTEIN 1-RELATED"/>
    <property type="match status" value="1"/>
</dbReference>
<feature type="binding site" evidence="14">
    <location>
        <position position="71"/>
    </location>
    <ligand>
        <name>Na(+)</name>
        <dbReference type="ChEBI" id="CHEBI:29101"/>
        <note>structural</note>
    </ligand>
</feature>
<keyword evidence="4 14" id="KW-0812">Transmembrane</keyword>
<evidence type="ECO:0000256" key="13">
    <source>
        <dbReference type="ARBA" id="ARBA00049940"/>
    </source>
</evidence>
<dbReference type="RefSeq" id="WP_093672183.1">
    <property type="nucleotide sequence ID" value="NZ_FOOY01000011.1"/>
</dbReference>
<keyword evidence="9 14" id="KW-0472">Membrane</keyword>
<evidence type="ECO:0000313" key="16">
    <source>
        <dbReference type="Proteomes" id="UP000198752"/>
    </source>
</evidence>
<reference evidence="16" key="1">
    <citation type="submission" date="2016-10" db="EMBL/GenBank/DDBJ databases">
        <authorList>
            <person name="Varghese N."/>
            <person name="Submissions S."/>
        </authorList>
    </citation>
    <scope>NUCLEOTIDE SEQUENCE [LARGE SCALE GENOMIC DNA]</scope>
    <source>
        <strain evidence="16">ATCC 700379</strain>
    </source>
</reference>
<gene>
    <name evidence="14" type="primary">fluC</name>
    <name evidence="14" type="synonym">crcB</name>
    <name evidence="15" type="ORF">SAMN02982927_01813</name>
</gene>
<dbReference type="GO" id="GO:0140114">
    <property type="term" value="P:cellular detoxification of fluoride"/>
    <property type="evidence" value="ECO:0007669"/>
    <property type="project" value="UniProtKB-UniRule"/>
</dbReference>
<evidence type="ECO:0000313" key="15">
    <source>
        <dbReference type="EMBL" id="SFG47315.1"/>
    </source>
</evidence>
<evidence type="ECO:0000256" key="5">
    <source>
        <dbReference type="ARBA" id="ARBA00022723"/>
    </source>
</evidence>
<evidence type="ECO:0000256" key="7">
    <source>
        <dbReference type="ARBA" id="ARBA00023053"/>
    </source>
</evidence>
<evidence type="ECO:0000256" key="1">
    <source>
        <dbReference type="ARBA" id="ARBA00004651"/>
    </source>
</evidence>
<organism evidence="15 16">
    <name type="scientific">Sporolactobacillus nakayamae</name>
    <dbReference type="NCBI Taxonomy" id="269670"/>
    <lineage>
        <taxon>Bacteria</taxon>
        <taxon>Bacillati</taxon>
        <taxon>Bacillota</taxon>
        <taxon>Bacilli</taxon>
        <taxon>Bacillales</taxon>
        <taxon>Sporolactobacillaceae</taxon>
        <taxon>Sporolactobacillus</taxon>
    </lineage>
</organism>
<feature type="transmembrane region" description="Helical" evidence="14">
    <location>
        <begin position="6"/>
        <end position="22"/>
    </location>
</feature>
<protein>
    <recommendedName>
        <fullName evidence="14">Fluoride-specific ion channel FluC</fullName>
    </recommendedName>
</protein>
<feature type="transmembrane region" description="Helical" evidence="14">
    <location>
        <begin position="34"/>
        <end position="55"/>
    </location>
</feature>
<dbReference type="OrthoDB" id="9815830at2"/>
<evidence type="ECO:0000256" key="6">
    <source>
        <dbReference type="ARBA" id="ARBA00022989"/>
    </source>
</evidence>
<dbReference type="GO" id="GO:0062054">
    <property type="term" value="F:fluoride channel activity"/>
    <property type="evidence" value="ECO:0007669"/>
    <property type="project" value="UniProtKB-UniRule"/>
</dbReference>
<evidence type="ECO:0000256" key="8">
    <source>
        <dbReference type="ARBA" id="ARBA00023065"/>
    </source>
</evidence>
<evidence type="ECO:0000256" key="12">
    <source>
        <dbReference type="ARBA" id="ARBA00035585"/>
    </source>
</evidence>
<keyword evidence="3 14" id="KW-1003">Cell membrane</keyword>
<dbReference type="GO" id="GO:0046872">
    <property type="term" value="F:metal ion binding"/>
    <property type="evidence" value="ECO:0007669"/>
    <property type="project" value="UniProtKB-KW"/>
</dbReference>
<feature type="transmembrane region" description="Helical" evidence="14">
    <location>
        <begin position="93"/>
        <end position="116"/>
    </location>
</feature>
<keyword evidence="16" id="KW-1185">Reference proteome</keyword>
<evidence type="ECO:0000256" key="14">
    <source>
        <dbReference type="HAMAP-Rule" id="MF_00454"/>
    </source>
</evidence>
<dbReference type="Pfam" id="PF02537">
    <property type="entry name" value="CRCB"/>
    <property type="match status" value="1"/>
</dbReference>
<name>A0A1I2S304_9BACL</name>
<evidence type="ECO:0000256" key="2">
    <source>
        <dbReference type="ARBA" id="ARBA00022448"/>
    </source>
</evidence>
<dbReference type="AlphaFoldDB" id="A0A1I2S304"/>
<keyword evidence="6 14" id="KW-1133">Transmembrane helix</keyword>
<dbReference type="InterPro" id="IPR003691">
    <property type="entry name" value="FluC"/>
</dbReference>
<comment type="function">
    <text evidence="13 14">Fluoride-specific ion channel. Important for reducing fluoride concentration in the cell, thus reducing its toxicity.</text>
</comment>
<comment type="catalytic activity">
    <reaction evidence="12">
        <text>fluoride(in) = fluoride(out)</text>
        <dbReference type="Rhea" id="RHEA:76159"/>
        <dbReference type="ChEBI" id="CHEBI:17051"/>
    </reaction>
    <physiologicalReaction direction="left-to-right" evidence="12">
        <dbReference type="Rhea" id="RHEA:76160"/>
    </physiologicalReaction>
</comment>
<keyword evidence="10 14" id="KW-0407">Ion channel</keyword>
<keyword evidence="2 14" id="KW-0813">Transport</keyword>
<comment type="activity regulation">
    <text evidence="14">Na(+) is not transported, but it plays an essential structural role and its presence is essential for fluoride channel function.</text>
</comment>
<keyword evidence="8 14" id="KW-0406">Ion transport</keyword>
<comment type="subcellular location">
    <subcellularLocation>
        <location evidence="1 14">Cell membrane</location>
        <topology evidence="1 14">Multi-pass membrane protein</topology>
    </subcellularLocation>
</comment>
<proteinExistence type="inferred from homology"/>
<feature type="binding site" evidence="14">
    <location>
        <position position="74"/>
    </location>
    <ligand>
        <name>Na(+)</name>
        <dbReference type="ChEBI" id="CHEBI:29101"/>
        <note>structural</note>
    </ligand>
</feature>
<evidence type="ECO:0000256" key="11">
    <source>
        <dbReference type="ARBA" id="ARBA00035120"/>
    </source>
</evidence>
<dbReference type="Proteomes" id="UP000198752">
    <property type="component" value="Unassembled WGS sequence"/>
</dbReference>
<accession>A0A1I2S304</accession>
<dbReference type="GO" id="GO:0005886">
    <property type="term" value="C:plasma membrane"/>
    <property type="evidence" value="ECO:0007669"/>
    <property type="project" value="UniProtKB-SubCell"/>
</dbReference>